<gene>
    <name evidence="3" type="ORF">H8Z76_02660</name>
</gene>
<dbReference type="InterPro" id="IPR001387">
    <property type="entry name" value="Cro/C1-type_HTH"/>
</dbReference>
<reference evidence="3 4" key="1">
    <citation type="submission" date="2020-08" db="EMBL/GenBank/DDBJ databases">
        <title>Genome public.</title>
        <authorList>
            <person name="Liu C."/>
            <person name="Sun Q."/>
        </authorList>
    </citation>
    <scope>NUCLEOTIDE SEQUENCE [LARGE SCALE GENOMIC DNA]</scope>
    <source>
        <strain evidence="3 4">BX0805</strain>
    </source>
</reference>
<evidence type="ECO:0000259" key="2">
    <source>
        <dbReference type="PROSITE" id="PS50943"/>
    </source>
</evidence>
<comment type="caution">
    <text evidence="3">The sequence shown here is derived from an EMBL/GenBank/DDBJ whole genome shotgun (WGS) entry which is preliminary data.</text>
</comment>
<keyword evidence="1" id="KW-0238">DNA-binding</keyword>
<evidence type="ECO:0000256" key="1">
    <source>
        <dbReference type="ARBA" id="ARBA00023125"/>
    </source>
</evidence>
<dbReference type="Pfam" id="PF01381">
    <property type="entry name" value="HTH_3"/>
    <property type="match status" value="1"/>
</dbReference>
<dbReference type="SUPFAM" id="SSF47413">
    <property type="entry name" value="lambda repressor-like DNA-binding domains"/>
    <property type="match status" value="1"/>
</dbReference>
<accession>A0ABR7I7L6</accession>
<dbReference type="EMBL" id="JACOQH010000002">
    <property type="protein sequence ID" value="MBC5752933.1"/>
    <property type="molecule type" value="Genomic_DNA"/>
</dbReference>
<dbReference type="RefSeq" id="WP_186981583.1">
    <property type="nucleotide sequence ID" value="NZ_JACOQH010000002.1"/>
</dbReference>
<dbReference type="SMART" id="SM00530">
    <property type="entry name" value="HTH_XRE"/>
    <property type="match status" value="1"/>
</dbReference>
<dbReference type="CDD" id="cd00093">
    <property type="entry name" value="HTH_XRE"/>
    <property type="match status" value="1"/>
</dbReference>
<evidence type="ECO:0000313" key="4">
    <source>
        <dbReference type="Proteomes" id="UP000621540"/>
    </source>
</evidence>
<dbReference type="Gene3D" id="1.10.260.40">
    <property type="entry name" value="lambda repressor-like DNA-binding domains"/>
    <property type="match status" value="1"/>
</dbReference>
<dbReference type="PROSITE" id="PS50943">
    <property type="entry name" value="HTH_CROC1"/>
    <property type="match status" value="1"/>
</dbReference>
<feature type="domain" description="HTH cro/C1-type" evidence="2">
    <location>
        <begin position="7"/>
        <end position="61"/>
    </location>
</feature>
<proteinExistence type="predicted"/>
<organism evidence="3 4">
    <name type="scientific">Roseburia yibonii</name>
    <dbReference type="NCBI Taxonomy" id="2763063"/>
    <lineage>
        <taxon>Bacteria</taxon>
        <taxon>Bacillati</taxon>
        <taxon>Bacillota</taxon>
        <taxon>Clostridia</taxon>
        <taxon>Lachnospirales</taxon>
        <taxon>Lachnospiraceae</taxon>
        <taxon>Roseburia</taxon>
    </lineage>
</organism>
<sequence length="239" mass="27756">MALGDNIQYLRKMNDITQEELAEKLFVSRQTISKWEMDQVYPEIPKLIEIGRMFHCKIDELLKEDMGKRKNVYSDITVKKIPGFRMGRYVIISHDPEDDVHAYMDRWAETSGLNAVTDDKPKQIGWDFPFVSAEQKNRFGLRGYVSAYILPDGFEPECGGVEIVNQRAADYACITICDPFSRAFEYIPTAYKKILEYLQANGLKENVSSEYLSCFEYVYEKENTTYMEVCIHVDPASWE</sequence>
<dbReference type="Proteomes" id="UP000621540">
    <property type="component" value="Unassembled WGS sequence"/>
</dbReference>
<keyword evidence="4" id="KW-1185">Reference proteome</keyword>
<protein>
    <submittedName>
        <fullName evidence="3">Helix-turn-helix domain-containing protein</fullName>
    </submittedName>
</protein>
<dbReference type="PANTHER" id="PTHR46558:SF13">
    <property type="entry name" value="HTH-TYPE TRANSCRIPTIONAL REGULATOR IMMR"/>
    <property type="match status" value="1"/>
</dbReference>
<dbReference type="PANTHER" id="PTHR46558">
    <property type="entry name" value="TRACRIPTIONAL REGULATORY PROTEIN-RELATED-RELATED"/>
    <property type="match status" value="1"/>
</dbReference>
<dbReference type="InterPro" id="IPR010982">
    <property type="entry name" value="Lambda_DNA-bd_dom_sf"/>
</dbReference>
<name>A0ABR7I7L6_9FIRM</name>
<evidence type="ECO:0000313" key="3">
    <source>
        <dbReference type="EMBL" id="MBC5752933.1"/>
    </source>
</evidence>